<dbReference type="Gene3D" id="1.20.1530.20">
    <property type="match status" value="1"/>
</dbReference>
<organism evidence="6 7">
    <name type="scientific">Rhodococcus erythropolis (strain PR4 / NBRC 100887)</name>
    <dbReference type="NCBI Taxonomy" id="234621"/>
    <lineage>
        <taxon>Bacteria</taxon>
        <taxon>Bacillati</taxon>
        <taxon>Actinomycetota</taxon>
        <taxon>Actinomycetes</taxon>
        <taxon>Mycobacteriales</taxon>
        <taxon>Nocardiaceae</taxon>
        <taxon>Rhodococcus</taxon>
        <taxon>Rhodococcus erythropolis group</taxon>
    </lineage>
</organism>
<gene>
    <name evidence="6" type="ordered locus">RER_32870</name>
</gene>
<feature type="transmembrane region" description="Helical" evidence="5">
    <location>
        <begin position="209"/>
        <end position="232"/>
    </location>
</feature>
<keyword evidence="2 5" id="KW-0812">Transmembrane</keyword>
<dbReference type="KEGG" id="rer:RER_32870"/>
<evidence type="ECO:0000256" key="3">
    <source>
        <dbReference type="ARBA" id="ARBA00022989"/>
    </source>
</evidence>
<comment type="subcellular location">
    <subcellularLocation>
        <location evidence="1">Membrane</location>
        <topology evidence="1">Multi-pass membrane protein</topology>
    </subcellularLocation>
</comment>
<dbReference type="InterPro" id="IPR038770">
    <property type="entry name" value="Na+/solute_symporter_sf"/>
</dbReference>
<feature type="transmembrane region" description="Helical" evidence="5">
    <location>
        <begin position="182"/>
        <end position="203"/>
    </location>
</feature>
<dbReference type="EMBL" id="AP008957">
    <property type="protein sequence ID" value="BAH33995.1"/>
    <property type="molecule type" value="Genomic_DNA"/>
</dbReference>
<feature type="transmembrane region" description="Helical" evidence="5">
    <location>
        <begin position="16"/>
        <end position="36"/>
    </location>
</feature>
<dbReference type="InterPro" id="IPR002657">
    <property type="entry name" value="BilAc:Na_symport/Acr3"/>
</dbReference>
<keyword evidence="4 5" id="KW-0472">Membrane</keyword>
<dbReference type="Pfam" id="PF01758">
    <property type="entry name" value="SBF"/>
    <property type="match status" value="1"/>
</dbReference>
<sequence length="304" mass="32097">MMPIDDVVLNFNPGSLMILNVVLAAIMLGIALDTSVDDFRRALTKPKAMAVGIAAQFLLLPAVTFLLTLILSPAPSVALGMILVACCPPGNISNVLTHRAGGDVALSVSMTAVSNVFAIFLMPLNLAFWGSRRPETDALLQSVNLNALEMVAQIALIIGVPFVLGIWAAQKFPEIAAKAQPWVKNGSLVALLIFIVAGVSGNASYFVDYIGVVLLAVFLHDTVALALGYFCGAVTGLNEYSRRAVSFEVGIRNAGLGLGLVFTFFDGLGGMAVVAGWWGIWDIIAGLALATIWSKRRARKAVPA</sequence>
<dbReference type="eggNOG" id="COG0385">
    <property type="taxonomic scope" value="Bacteria"/>
</dbReference>
<dbReference type="HOGENOM" id="CLU_034788_0_0_11"/>
<feature type="transmembrane region" description="Helical" evidence="5">
    <location>
        <begin position="104"/>
        <end position="130"/>
    </location>
</feature>
<reference evidence="6 7" key="2">
    <citation type="journal article" date="2006" name="Environ. Microbiol.">
        <title>Sequence analysis of three plasmids harboured in Rhodococcus erythropolis strain PR4.</title>
        <authorList>
            <person name="Sekine M."/>
            <person name="Tanikawa S."/>
            <person name="Omata S."/>
            <person name="Saito M."/>
            <person name="Fujisawa T."/>
            <person name="Tsukatani N."/>
            <person name="Tajima T."/>
            <person name="Sekigawa T."/>
            <person name="Kosugi H."/>
            <person name="Matsuo Y."/>
            <person name="Nishiko R."/>
            <person name="Imamura K."/>
            <person name="Ito M."/>
            <person name="Narita H."/>
            <person name="Tago S."/>
            <person name="Fujita N."/>
            <person name="Harayama S."/>
        </authorList>
    </citation>
    <scope>NUCLEOTIDE SEQUENCE [LARGE SCALE GENOMIC DNA]</scope>
    <source>
        <strain evidence="7">PR4 / NBRC 100887</strain>
    </source>
</reference>
<feature type="transmembrane region" description="Helical" evidence="5">
    <location>
        <begin position="150"/>
        <end position="170"/>
    </location>
</feature>
<evidence type="ECO:0000313" key="7">
    <source>
        <dbReference type="Proteomes" id="UP000002204"/>
    </source>
</evidence>
<evidence type="ECO:0000256" key="2">
    <source>
        <dbReference type="ARBA" id="ARBA00022692"/>
    </source>
</evidence>
<keyword evidence="3 5" id="KW-1133">Transmembrane helix</keyword>
<dbReference type="PANTHER" id="PTHR10361:SF28">
    <property type="entry name" value="P3 PROTEIN-RELATED"/>
    <property type="match status" value="1"/>
</dbReference>
<dbReference type="InterPro" id="IPR004710">
    <property type="entry name" value="Bilac:Na_transpt"/>
</dbReference>
<evidence type="ECO:0000313" key="6">
    <source>
        <dbReference type="EMBL" id="BAH33995.1"/>
    </source>
</evidence>
<dbReference type="PANTHER" id="PTHR10361">
    <property type="entry name" value="SODIUM-BILE ACID COTRANSPORTER"/>
    <property type="match status" value="1"/>
</dbReference>
<feature type="transmembrane region" description="Helical" evidence="5">
    <location>
        <begin position="244"/>
        <end position="265"/>
    </location>
</feature>
<evidence type="ECO:0000256" key="4">
    <source>
        <dbReference type="ARBA" id="ARBA00023136"/>
    </source>
</evidence>
<feature type="transmembrane region" description="Helical" evidence="5">
    <location>
        <begin position="271"/>
        <end position="293"/>
    </location>
</feature>
<evidence type="ECO:0000256" key="5">
    <source>
        <dbReference type="SAM" id="Phobius"/>
    </source>
</evidence>
<dbReference type="GO" id="GO:0016020">
    <property type="term" value="C:membrane"/>
    <property type="evidence" value="ECO:0007669"/>
    <property type="project" value="UniProtKB-SubCell"/>
</dbReference>
<name>C1A060_RHOE4</name>
<feature type="transmembrane region" description="Helical" evidence="5">
    <location>
        <begin position="77"/>
        <end position="97"/>
    </location>
</feature>
<proteinExistence type="predicted"/>
<accession>C1A060</accession>
<feature type="transmembrane region" description="Helical" evidence="5">
    <location>
        <begin position="48"/>
        <end position="71"/>
    </location>
</feature>
<dbReference type="AlphaFoldDB" id="C1A060"/>
<evidence type="ECO:0000256" key="1">
    <source>
        <dbReference type="ARBA" id="ARBA00004141"/>
    </source>
</evidence>
<protein>
    <submittedName>
        <fullName evidence="6">Conserved hypothetical membrane protein</fullName>
    </submittedName>
</protein>
<reference evidence="7" key="1">
    <citation type="submission" date="2005-03" db="EMBL/GenBank/DDBJ databases">
        <title>Comparison of the complete genome sequences of Rhodococcus erythropolis PR4 and Rhodococcus opacus B4.</title>
        <authorList>
            <person name="Takarada H."/>
            <person name="Sekine M."/>
            <person name="Hosoyama A."/>
            <person name="Yamada R."/>
            <person name="Fujisawa T."/>
            <person name="Omata S."/>
            <person name="Shimizu A."/>
            <person name="Tsukatani N."/>
            <person name="Tanikawa S."/>
            <person name="Fujita N."/>
            <person name="Harayama S."/>
        </authorList>
    </citation>
    <scope>NUCLEOTIDE SEQUENCE [LARGE SCALE GENOMIC DNA]</scope>
    <source>
        <strain evidence="7">PR4 / NBRC 100887</strain>
    </source>
</reference>
<dbReference type="Proteomes" id="UP000002204">
    <property type="component" value="Chromosome"/>
</dbReference>